<protein>
    <submittedName>
        <fullName evidence="1">Uncharacterized protein</fullName>
    </submittedName>
</protein>
<evidence type="ECO:0000313" key="2">
    <source>
        <dbReference type="Proteomes" id="UP001482620"/>
    </source>
</evidence>
<sequence length="105" mass="11972">MSRTQLSPTVELWGLDLKMEADDEILTCLELEVTLGQKDYHFLPRWKLLLKCSSEFLIVCCWIACQENKPYWAMVNKLSCKLVATPVSGKGFTELLLDSLTVDDT</sequence>
<dbReference type="Proteomes" id="UP001482620">
    <property type="component" value="Unassembled WGS sequence"/>
</dbReference>
<dbReference type="EMBL" id="JAHRIQ010046698">
    <property type="protein sequence ID" value="MEQ2235804.1"/>
    <property type="molecule type" value="Genomic_DNA"/>
</dbReference>
<accession>A0ABV0TSC6</accession>
<reference evidence="1 2" key="1">
    <citation type="submission" date="2021-06" db="EMBL/GenBank/DDBJ databases">
        <authorList>
            <person name="Palmer J.M."/>
        </authorList>
    </citation>
    <scope>NUCLEOTIDE SEQUENCE [LARGE SCALE GENOMIC DNA]</scope>
    <source>
        <strain evidence="2">if_2019</strain>
        <tissue evidence="1">Muscle</tissue>
    </source>
</reference>
<name>A0ABV0TSC6_9TELE</name>
<organism evidence="1 2">
    <name type="scientific">Ilyodon furcidens</name>
    <name type="common">goldbreast splitfin</name>
    <dbReference type="NCBI Taxonomy" id="33524"/>
    <lineage>
        <taxon>Eukaryota</taxon>
        <taxon>Metazoa</taxon>
        <taxon>Chordata</taxon>
        <taxon>Craniata</taxon>
        <taxon>Vertebrata</taxon>
        <taxon>Euteleostomi</taxon>
        <taxon>Actinopterygii</taxon>
        <taxon>Neopterygii</taxon>
        <taxon>Teleostei</taxon>
        <taxon>Neoteleostei</taxon>
        <taxon>Acanthomorphata</taxon>
        <taxon>Ovalentaria</taxon>
        <taxon>Atherinomorphae</taxon>
        <taxon>Cyprinodontiformes</taxon>
        <taxon>Goodeidae</taxon>
        <taxon>Ilyodon</taxon>
    </lineage>
</organism>
<proteinExistence type="predicted"/>
<comment type="caution">
    <text evidence="1">The sequence shown here is derived from an EMBL/GenBank/DDBJ whole genome shotgun (WGS) entry which is preliminary data.</text>
</comment>
<gene>
    <name evidence="1" type="ORF">ILYODFUR_005942</name>
</gene>
<evidence type="ECO:0000313" key="1">
    <source>
        <dbReference type="EMBL" id="MEQ2235804.1"/>
    </source>
</evidence>
<keyword evidence="2" id="KW-1185">Reference proteome</keyword>